<dbReference type="Gene3D" id="3.30.260.10">
    <property type="entry name" value="TCP-1-like chaperonin intermediate domain"/>
    <property type="match status" value="1"/>
</dbReference>
<feature type="binding site" evidence="6">
    <location>
        <begin position="86"/>
        <end position="90"/>
    </location>
    <ligand>
        <name>ATP</name>
        <dbReference type="ChEBI" id="CHEBI:30616"/>
    </ligand>
</feature>
<dbReference type="NCBIfam" id="NF009488">
    <property type="entry name" value="PRK12850.1"/>
    <property type="match status" value="1"/>
</dbReference>
<evidence type="ECO:0000256" key="10">
    <source>
        <dbReference type="SAM" id="MobiDB-lite"/>
    </source>
</evidence>
<feature type="binding site" evidence="6">
    <location>
        <begin position="476"/>
        <end position="478"/>
    </location>
    <ligand>
        <name>ATP</name>
        <dbReference type="ChEBI" id="CHEBI:30616"/>
    </ligand>
</feature>
<feature type="coiled-coil region" evidence="9">
    <location>
        <begin position="337"/>
        <end position="364"/>
    </location>
</feature>
<evidence type="ECO:0000256" key="4">
    <source>
        <dbReference type="ARBA" id="ARBA00023186"/>
    </source>
</evidence>
<dbReference type="NCBIfam" id="TIGR02348">
    <property type="entry name" value="GroEL"/>
    <property type="match status" value="1"/>
</dbReference>
<keyword evidence="5 6" id="KW-0413">Isomerase</keyword>
<comment type="caution">
    <text evidence="6">Lacks conserved residue(s) required for the propagation of feature annotation.</text>
</comment>
<dbReference type="InterPro" id="IPR027410">
    <property type="entry name" value="TCP-1-like_intermed_sf"/>
</dbReference>
<evidence type="ECO:0000256" key="6">
    <source>
        <dbReference type="HAMAP-Rule" id="MF_00600"/>
    </source>
</evidence>
<evidence type="ECO:0000256" key="3">
    <source>
        <dbReference type="ARBA" id="ARBA00022840"/>
    </source>
</evidence>
<keyword evidence="4 6" id="KW-0143">Chaperone</keyword>
<dbReference type="NCBIfam" id="NF000592">
    <property type="entry name" value="PRK00013.1"/>
    <property type="match status" value="1"/>
</dbReference>
<dbReference type="InterPro" id="IPR001844">
    <property type="entry name" value="Cpn60/GroEL"/>
</dbReference>
<protein>
    <recommendedName>
        <fullName evidence="6">Chaperonin GroEL</fullName>
        <ecNumber evidence="6">5.6.1.7</ecNumber>
    </recommendedName>
    <alternativeName>
        <fullName evidence="6">60 kDa chaperonin</fullName>
    </alternativeName>
    <alternativeName>
        <fullName evidence="6">Chaperonin-60</fullName>
        <shortName evidence="6">Cpn60</shortName>
    </alternativeName>
</protein>
<feature type="binding site" evidence="6">
    <location>
        <begin position="29"/>
        <end position="32"/>
    </location>
    <ligand>
        <name>ATP</name>
        <dbReference type="ChEBI" id="CHEBI:30616"/>
    </ligand>
</feature>
<keyword evidence="3 6" id="KW-0067">ATP-binding</keyword>
<dbReference type="GO" id="GO:0140662">
    <property type="term" value="F:ATP-dependent protein folding chaperone"/>
    <property type="evidence" value="ECO:0007669"/>
    <property type="project" value="InterPro"/>
</dbReference>
<evidence type="ECO:0000256" key="9">
    <source>
        <dbReference type="SAM" id="Coils"/>
    </source>
</evidence>
<dbReference type="AlphaFoldDB" id="A0A1X7GQR1"/>
<gene>
    <name evidence="6" type="primary">groEL</name>
    <name evidence="6" type="synonym">groL</name>
    <name evidence="11" type="ORF">SAMN05661091_0928</name>
</gene>
<dbReference type="CDD" id="cd03344">
    <property type="entry name" value="GroEL"/>
    <property type="match status" value="1"/>
</dbReference>
<dbReference type="PRINTS" id="PR00298">
    <property type="entry name" value="CHAPERONIN60"/>
</dbReference>
<dbReference type="GO" id="GO:0042026">
    <property type="term" value="P:protein refolding"/>
    <property type="evidence" value="ECO:0007669"/>
    <property type="project" value="UniProtKB-UniRule"/>
</dbReference>
<dbReference type="EC" id="5.6.1.7" evidence="6"/>
<comment type="subcellular location">
    <subcellularLocation>
        <location evidence="6">Cytoplasm</location>
    </subcellularLocation>
</comment>
<evidence type="ECO:0000256" key="7">
    <source>
        <dbReference type="RuleBase" id="RU000418"/>
    </source>
</evidence>
<evidence type="ECO:0000313" key="12">
    <source>
        <dbReference type="Proteomes" id="UP000192940"/>
    </source>
</evidence>
<dbReference type="InterPro" id="IPR027409">
    <property type="entry name" value="GroEL-like_apical_dom_sf"/>
</dbReference>
<keyword evidence="2 6" id="KW-0547">Nucleotide-binding</keyword>
<sequence>MAKDIKFSEDARRAMLRGVDALANAVKVTLGPKGRNVVLEKKFGSPLITNDGVTIAKEIELEDAFENMGAQLVKEVATKTNDVAGDGTTTATVLAQAMIREGLKNVTAGANPMIIRKGIDKAVRAAVEELQNIAKEVKNHQEIAQVASVSADDEEVGQLIAEAMDKVGKDGVITVEESRGFLTELEVVEGMQFDRGYISPYMITDTDKMEAVLENPYILITDKKVTNTQEILPILEKIVQQGKPLVLIAEDIEGEAQAMLIVNKLRGTFNAVAVKAPGFGDRRKAMLQDIAALTGGQVITEELGLDLKSASIDQLGTARQVRVTKENTIIVDGAGNKDDIEARVKQIRNQLEETTSEFDKEKLQERLAKLAGGVAVIKVGAATETELKERKLRIEDALNATRAAVEEGMVSGGGTALVNVYNAVAAVKVEGDEKTGVNIVLRALEEPIRTIAANAGQEGSVIVERLKKEEIGIGYNAATDQWVNMFEAGIVDPAKVTRSALQNAASVAAMFLTTEAVIADKPEPEKPGMPDMGGMGGMGGMM</sequence>
<dbReference type="FunFam" id="1.10.560.10:FF:000001">
    <property type="entry name" value="60 kDa chaperonin"/>
    <property type="match status" value="1"/>
</dbReference>
<feature type="binding site" evidence="6">
    <location>
        <position position="413"/>
    </location>
    <ligand>
        <name>ATP</name>
        <dbReference type="ChEBI" id="CHEBI:30616"/>
    </ligand>
</feature>
<dbReference type="HAMAP" id="MF_00600">
    <property type="entry name" value="CH60"/>
    <property type="match status" value="1"/>
</dbReference>
<dbReference type="GO" id="GO:0005737">
    <property type="term" value="C:cytoplasm"/>
    <property type="evidence" value="ECO:0007669"/>
    <property type="project" value="UniProtKB-SubCell"/>
</dbReference>
<name>A0A1X7GQR1_9BACL</name>
<feature type="binding site" evidence="6">
    <location>
        <position position="492"/>
    </location>
    <ligand>
        <name>ATP</name>
        <dbReference type="ChEBI" id="CHEBI:30616"/>
    </ligand>
</feature>
<dbReference type="EMBL" id="LT840184">
    <property type="protein sequence ID" value="SMF73066.1"/>
    <property type="molecule type" value="Genomic_DNA"/>
</dbReference>
<comment type="subunit">
    <text evidence="6 8">Forms a cylinder of 14 subunits composed of two heptameric rings stacked back-to-back. Interacts with the co-chaperonin GroES.</text>
</comment>
<dbReference type="GO" id="GO:0005524">
    <property type="term" value="F:ATP binding"/>
    <property type="evidence" value="ECO:0007669"/>
    <property type="project" value="UniProtKB-UniRule"/>
</dbReference>
<dbReference type="STRING" id="1313296.SAMN05661091_0928"/>
<dbReference type="InterPro" id="IPR002423">
    <property type="entry name" value="Cpn60/GroEL/TCP-1"/>
</dbReference>
<dbReference type="SUPFAM" id="SSF48592">
    <property type="entry name" value="GroEL equatorial domain-like"/>
    <property type="match status" value="2"/>
</dbReference>
<evidence type="ECO:0000313" key="11">
    <source>
        <dbReference type="EMBL" id="SMF73066.1"/>
    </source>
</evidence>
<comment type="similarity">
    <text evidence="1 6 7">Belongs to the chaperonin (HSP60) family.</text>
</comment>
<proteinExistence type="inferred from homology"/>
<dbReference type="Gene3D" id="3.50.7.10">
    <property type="entry name" value="GroEL"/>
    <property type="match status" value="1"/>
</dbReference>
<dbReference type="InterPro" id="IPR018370">
    <property type="entry name" value="Chaperonin_Cpn60_CS"/>
</dbReference>
<dbReference type="GO" id="GO:0016853">
    <property type="term" value="F:isomerase activity"/>
    <property type="evidence" value="ECO:0007669"/>
    <property type="project" value="UniProtKB-KW"/>
</dbReference>
<evidence type="ECO:0000256" key="2">
    <source>
        <dbReference type="ARBA" id="ARBA00022741"/>
    </source>
</evidence>
<dbReference type="NCBIfam" id="NF009489">
    <property type="entry name" value="PRK12851.1"/>
    <property type="match status" value="1"/>
</dbReference>
<dbReference type="FunFam" id="3.50.7.10:FF:000001">
    <property type="entry name" value="60 kDa chaperonin"/>
    <property type="match status" value="1"/>
</dbReference>
<feature type="compositionally biased region" description="Gly residues" evidence="10">
    <location>
        <begin position="531"/>
        <end position="542"/>
    </location>
</feature>
<dbReference type="Gene3D" id="1.10.560.10">
    <property type="entry name" value="GroEL-like equatorial domain"/>
    <property type="match status" value="1"/>
</dbReference>
<dbReference type="GO" id="GO:0051082">
    <property type="term" value="F:unfolded protein binding"/>
    <property type="evidence" value="ECO:0007669"/>
    <property type="project" value="UniProtKB-UniRule"/>
</dbReference>
<reference evidence="12" key="1">
    <citation type="submission" date="2017-04" db="EMBL/GenBank/DDBJ databases">
        <authorList>
            <person name="Varghese N."/>
            <person name="Submissions S."/>
        </authorList>
    </citation>
    <scope>NUCLEOTIDE SEQUENCE [LARGE SCALE GENOMIC DNA]</scope>
    <source>
        <strain evidence="12">N3/975</strain>
    </source>
</reference>
<evidence type="ECO:0000256" key="5">
    <source>
        <dbReference type="ARBA" id="ARBA00023235"/>
    </source>
</evidence>
<organism evidence="11 12">
    <name type="scientific">Paenibacillus uliginis N3/975</name>
    <dbReference type="NCBI Taxonomy" id="1313296"/>
    <lineage>
        <taxon>Bacteria</taxon>
        <taxon>Bacillati</taxon>
        <taxon>Bacillota</taxon>
        <taxon>Bacilli</taxon>
        <taxon>Bacillales</taxon>
        <taxon>Paenibacillaceae</taxon>
        <taxon>Paenibacillus</taxon>
    </lineage>
</organism>
<dbReference type="Proteomes" id="UP000192940">
    <property type="component" value="Chromosome I"/>
</dbReference>
<dbReference type="NCBIfam" id="NF009487">
    <property type="entry name" value="PRK12849.1"/>
    <property type="match status" value="1"/>
</dbReference>
<keyword evidence="9" id="KW-0175">Coiled coil</keyword>
<accession>A0A1X7GQR1</accession>
<dbReference type="RefSeq" id="WP_208917967.1">
    <property type="nucleotide sequence ID" value="NZ_LT840184.1"/>
</dbReference>
<keyword evidence="12" id="KW-1185">Reference proteome</keyword>
<evidence type="ECO:0000256" key="8">
    <source>
        <dbReference type="RuleBase" id="RU000419"/>
    </source>
</evidence>
<evidence type="ECO:0000256" key="1">
    <source>
        <dbReference type="ARBA" id="ARBA00006607"/>
    </source>
</evidence>
<dbReference type="InterPro" id="IPR027413">
    <property type="entry name" value="GROEL-like_equatorial_sf"/>
</dbReference>
<dbReference type="Pfam" id="PF00118">
    <property type="entry name" value="Cpn60_TCP1"/>
    <property type="match status" value="1"/>
</dbReference>
<comment type="function">
    <text evidence="6 8">Together with its co-chaperonin GroES, plays an essential role in assisting protein folding. The GroEL-GroES system forms a nano-cage that allows encapsulation of the non-native substrate proteins and provides a physical environment optimized to promote and accelerate protein folding.</text>
</comment>
<keyword evidence="6" id="KW-0963">Cytoplasm</keyword>
<dbReference type="PROSITE" id="PS00296">
    <property type="entry name" value="CHAPERONINS_CPN60"/>
    <property type="match status" value="1"/>
</dbReference>
<dbReference type="SUPFAM" id="SSF52029">
    <property type="entry name" value="GroEL apical domain-like"/>
    <property type="match status" value="1"/>
</dbReference>
<dbReference type="PANTHER" id="PTHR45633">
    <property type="entry name" value="60 KDA HEAT SHOCK PROTEIN, MITOCHONDRIAL"/>
    <property type="match status" value="1"/>
</dbReference>
<feature type="region of interest" description="Disordered" evidence="10">
    <location>
        <begin position="521"/>
        <end position="542"/>
    </location>
</feature>